<gene>
    <name evidence="4" type="ORF">GBAR_LOCUS27115</name>
</gene>
<feature type="domain" description="Class II Histidinyl-tRNA synthetase (HisRS)-like catalytic core" evidence="3">
    <location>
        <begin position="2"/>
        <end position="181"/>
    </location>
</feature>
<dbReference type="Gene3D" id="3.30.930.10">
    <property type="entry name" value="Bira Bifunctional Protein, Domain 2"/>
    <property type="match status" value="1"/>
</dbReference>
<name>A0AA35XEC6_GEOBA</name>
<sequence>MRDLGSHASRGKQSVQSRLNELIGGYGYGVLEVPVLEATELFLRKSGGALASQMYSFTDPGSNSVSLRPEFTSAIMRHYLETTSGAATDSVKRWQYAGPVFRYDPDNVASNGQFTQVGAELIGSRSTLADAELLSLAAGVPATLGIADYRVRVADLDVLDGVLDTVGLSDRARSFIVANMNRISSNQSTMSAILQRAAELHIASGRDVLPEEKRPGRRGFRPPR</sequence>
<dbReference type="GO" id="GO:0006427">
    <property type="term" value="P:histidyl-tRNA aminoacylation"/>
    <property type="evidence" value="ECO:0007669"/>
    <property type="project" value="TreeGrafter"/>
</dbReference>
<dbReference type="InterPro" id="IPR045864">
    <property type="entry name" value="aa-tRNA-synth_II/BPL/LPL"/>
</dbReference>
<evidence type="ECO:0000313" key="5">
    <source>
        <dbReference type="Proteomes" id="UP001174909"/>
    </source>
</evidence>
<dbReference type="GO" id="GO:0005737">
    <property type="term" value="C:cytoplasm"/>
    <property type="evidence" value="ECO:0007669"/>
    <property type="project" value="InterPro"/>
</dbReference>
<keyword evidence="4" id="KW-0436">Ligase</keyword>
<dbReference type="Proteomes" id="UP001174909">
    <property type="component" value="Unassembled WGS sequence"/>
</dbReference>
<dbReference type="AlphaFoldDB" id="A0AA35XEC6"/>
<dbReference type="Pfam" id="PF13393">
    <property type="entry name" value="tRNA-synt_His"/>
    <property type="match status" value="1"/>
</dbReference>
<dbReference type="EMBL" id="CASHTH010003782">
    <property type="protein sequence ID" value="CAI8049271.1"/>
    <property type="molecule type" value="Genomic_DNA"/>
</dbReference>
<dbReference type="SUPFAM" id="SSF55681">
    <property type="entry name" value="Class II aaRS and biotin synthetases"/>
    <property type="match status" value="1"/>
</dbReference>
<evidence type="ECO:0000256" key="1">
    <source>
        <dbReference type="ARBA" id="ARBA00012815"/>
    </source>
</evidence>
<evidence type="ECO:0000313" key="4">
    <source>
        <dbReference type="EMBL" id="CAI8049271.1"/>
    </source>
</evidence>
<protein>
    <recommendedName>
        <fullName evidence="1">histidine--tRNA ligase</fullName>
        <ecNumber evidence="1">6.1.1.21</ecNumber>
    </recommendedName>
</protein>
<dbReference type="InterPro" id="IPR004516">
    <property type="entry name" value="HisRS/HisZ"/>
</dbReference>
<evidence type="ECO:0000256" key="2">
    <source>
        <dbReference type="ARBA" id="ARBA00047639"/>
    </source>
</evidence>
<comment type="caution">
    <text evidence="4">The sequence shown here is derived from an EMBL/GenBank/DDBJ whole genome shotgun (WGS) entry which is preliminary data.</text>
</comment>
<evidence type="ECO:0000259" key="3">
    <source>
        <dbReference type="Pfam" id="PF13393"/>
    </source>
</evidence>
<accession>A0AA35XEC6</accession>
<proteinExistence type="predicted"/>
<dbReference type="InterPro" id="IPR041715">
    <property type="entry name" value="HisRS-like_core"/>
</dbReference>
<dbReference type="GO" id="GO:0004821">
    <property type="term" value="F:histidine-tRNA ligase activity"/>
    <property type="evidence" value="ECO:0007669"/>
    <property type="project" value="UniProtKB-EC"/>
</dbReference>
<keyword evidence="5" id="KW-1185">Reference proteome</keyword>
<dbReference type="EC" id="6.1.1.21" evidence="1"/>
<organism evidence="4 5">
    <name type="scientific">Geodia barretti</name>
    <name type="common">Barrett's horny sponge</name>
    <dbReference type="NCBI Taxonomy" id="519541"/>
    <lineage>
        <taxon>Eukaryota</taxon>
        <taxon>Metazoa</taxon>
        <taxon>Porifera</taxon>
        <taxon>Demospongiae</taxon>
        <taxon>Heteroscleromorpha</taxon>
        <taxon>Tetractinellida</taxon>
        <taxon>Astrophorina</taxon>
        <taxon>Geodiidae</taxon>
        <taxon>Geodia</taxon>
    </lineage>
</organism>
<comment type="catalytic activity">
    <reaction evidence="2">
        <text>tRNA(His) + L-histidine + ATP = L-histidyl-tRNA(His) + AMP + diphosphate + H(+)</text>
        <dbReference type="Rhea" id="RHEA:17313"/>
        <dbReference type="Rhea" id="RHEA-COMP:9665"/>
        <dbReference type="Rhea" id="RHEA-COMP:9689"/>
        <dbReference type="ChEBI" id="CHEBI:15378"/>
        <dbReference type="ChEBI" id="CHEBI:30616"/>
        <dbReference type="ChEBI" id="CHEBI:33019"/>
        <dbReference type="ChEBI" id="CHEBI:57595"/>
        <dbReference type="ChEBI" id="CHEBI:78442"/>
        <dbReference type="ChEBI" id="CHEBI:78527"/>
        <dbReference type="ChEBI" id="CHEBI:456215"/>
        <dbReference type="EC" id="6.1.1.21"/>
    </reaction>
</comment>
<dbReference type="PANTHER" id="PTHR43707">
    <property type="entry name" value="HISTIDYL-TRNA SYNTHETASE"/>
    <property type="match status" value="1"/>
</dbReference>
<dbReference type="PANTHER" id="PTHR43707:SF1">
    <property type="entry name" value="HISTIDINE--TRNA LIGASE, MITOCHONDRIAL-RELATED"/>
    <property type="match status" value="1"/>
</dbReference>
<reference evidence="4" key="1">
    <citation type="submission" date="2023-03" db="EMBL/GenBank/DDBJ databases">
        <authorList>
            <person name="Steffen K."/>
            <person name="Cardenas P."/>
        </authorList>
    </citation>
    <scope>NUCLEOTIDE SEQUENCE</scope>
</reference>